<feature type="transmembrane region" description="Helical" evidence="1">
    <location>
        <begin position="95"/>
        <end position="116"/>
    </location>
</feature>
<feature type="transmembrane region" description="Helical" evidence="1">
    <location>
        <begin position="311"/>
        <end position="330"/>
    </location>
</feature>
<feature type="transmembrane region" description="Helical" evidence="1">
    <location>
        <begin position="219"/>
        <end position="242"/>
    </location>
</feature>
<dbReference type="EMBL" id="JBHZOL010000082">
    <property type="protein sequence ID" value="MFE4107232.1"/>
    <property type="molecule type" value="Genomic_DNA"/>
</dbReference>
<feature type="transmembrane region" description="Helical" evidence="1">
    <location>
        <begin position="123"/>
        <end position="142"/>
    </location>
</feature>
<proteinExistence type="predicted"/>
<evidence type="ECO:0000313" key="4">
    <source>
        <dbReference type="Proteomes" id="UP001600165"/>
    </source>
</evidence>
<accession>A0ABW6IH99</accession>
<keyword evidence="1" id="KW-0472">Membrane</keyword>
<dbReference type="RefSeq" id="WP_377965748.1">
    <property type="nucleotide sequence ID" value="NZ_JBHZOL010000082.1"/>
</dbReference>
<evidence type="ECO:0000256" key="1">
    <source>
        <dbReference type="SAM" id="Phobius"/>
    </source>
</evidence>
<gene>
    <name evidence="3" type="ORF">ACFVKH_13130</name>
</gene>
<feature type="transmembrane region" description="Helical" evidence="1">
    <location>
        <begin position="176"/>
        <end position="199"/>
    </location>
</feature>
<sequence>MLTASKFKQTSSKPSLQPALLDRLSLAFLGFGLVARLVQYAANRSLWFDEASLAINLVNRSYGELLKQLDHGQAAPPLFLWGEKLAIQLLGNHEYALRLLPLLAGILSLGLFYHLAKQLTTGITTPIAIALFACLEYTVYYAGEVKPYMSDLTIALWLFLLLMPLHCLYLSRKKRIWLSVVGAVCIWASFPCIFVLAAVELINLLKLRLWQRSRLELQTWLLARLPMYGVWLTSFGVLYTLVIRQALDNEGLVASWAVRYPDSWFDVVWLLDALGQFFYRPLGFLGFTDAIAAVVFICGCVYLYRRDRWQLALLNAPLLVTLIASYFHKYPFRGRLILFLAPFALLIVAEGLTVCMHQLTQQRRYRMALSAVALIALLVFPVGRMSLNIVKPERFLFDHVRPVLDYIQTNWQAGDRLYVLPGPLQQFLYYRQRYDFPPEATLLSPHPVPSNRRLTAAELLSYRQDLAQFKDQPRVWLLMARKRPQVETALLAELKQWGQPLDVVKQPLAVGLLLDLSQSHPFDSVSLTTATPLANAGLSAESGAAKPR</sequence>
<reference evidence="3 4" key="1">
    <citation type="submission" date="2024-10" db="EMBL/GenBank/DDBJ databases">
        <authorList>
            <person name="Ratan Roy A."/>
            <person name="Morales Sandoval P.H."/>
            <person name="De Los Santos Villalobos S."/>
            <person name="Chakraborty S."/>
            <person name="Mukherjee J."/>
        </authorList>
    </citation>
    <scope>NUCLEOTIDE SEQUENCE [LARGE SCALE GENOMIC DNA]</scope>
    <source>
        <strain evidence="3 4">S1</strain>
    </source>
</reference>
<dbReference type="GO" id="GO:0016757">
    <property type="term" value="F:glycosyltransferase activity"/>
    <property type="evidence" value="ECO:0007669"/>
    <property type="project" value="UniProtKB-KW"/>
</dbReference>
<feature type="transmembrane region" description="Helical" evidence="1">
    <location>
        <begin position="148"/>
        <end position="169"/>
    </location>
</feature>
<name>A0ABW6IH99_9CYAN</name>
<keyword evidence="3" id="KW-0808">Transferase</keyword>
<protein>
    <submittedName>
        <fullName evidence="3">Glycosyltransferase family 39 protein</fullName>
        <ecNumber evidence="3">2.4.-.-</ecNumber>
    </submittedName>
</protein>
<feature type="domain" description="Glycosyltransferase RgtA/B/C/D-like" evidence="2">
    <location>
        <begin position="76"/>
        <end position="185"/>
    </location>
</feature>
<keyword evidence="4" id="KW-1185">Reference proteome</keyword>
<keyword evidence="3" id="KW-0328">Glycosyltransferase</keyword>
<evidence type="ECO:0000259" key="2">
    <source>
        <dbReference type="Pfam" id="PF13231"/>
    </source>
</evidence>
<evidence type="ECO:0000313" key="3">
    <source>
        <dbReference type="EMBL" id="MFE4107232.1"/>
    </source>
</evidence>
<dbReference type="InterPro" id="IPR038731">
    <property type="entry name" value="RgtA/B/C-like"/>
</dbReference>
<feature type="transmembrane region" description="Helical" evidence="1">
    <location>
        <begin position="367"/>
        <end position="387"/>
    </location>
</feature>
<feature type="transmembrane region" description="Helical" evidence="1">
    <location>
        <begin position="336"/>
        <end position="355"/>
    </location>
</feature>
<comment type="caution">
    <text evidence="3">The sequence shown here is derived from an EMBL/GenBank/DDBJ whole genome shotgun (WGS) entry which is preliminary data.</text>
</comment>
<organism evidence="3 4">
    <name type="scientific">Almyronema epifaneia S1</name>
    <dbReference type="NCBI Taxonomy" id="2991925"/>
    <lineage>
        <taxon>Bacteria</taxon>
        <taxon>Bacillati</taxon>
        <taxon>Cyanobacteriota</taxon>
        <taxon>Cyanophyceae</taxon>
        <taxon>Nodosilineales</taxon>
        <taxon>Nodosilineaceae</taxon>
        <taxon>Almyronema</taxon>
        <taxon>Almyronema epifaneia</taxon>
    </lineage>
</organism>
<feature type="transmembrane region" description="Helical" evidence="1">
    <location>
        <begin position="285"/>
        <end position="304"/>
    </location>
</feature>
<dbReference type="Proteomes" id="UP001600165">
    <property type="component" value="Unassembled WGS sequence"/>
</dbReference>
<dbReference type="Pfam" id="PF13231">
    <property type="entry name" value="PMT_2"/>
    <property type="match status" value="1"/>
</dbReference>
<keyword evidence="1" id="KW-0812">Transmembrane</keyword>
<keyword evidence="1" id="KW-1133">Transmembrane helix</keyword>
<dbReference type="EC" id="2.4.-.-" evidence="3"/>